<protein>
    <submittedName>
        <fullName evidence="1">Uncharacterized protein</fullName>
    </submittedName>
</protein>
<comment type="caution">
    <text evidence="1">The sequence shown here is derived from an EMBL/GenBank/DDBJ whole genome shotgun (WGS) entry which is preliminary data.</text>
</comment>
<reference evidence="1" key="1">
    <citation type="journal article" date="2015" name="Nature">
        <title>Complex archaea that bridge the gap between prokaryotes and eukaryotes.</title>
        <authorList>
            <person name="Spang A."/>
            <person name="Saw J.H."/>
            <person name="Jorgensen S.L."/>
            <person name="Zaremba-Niedzwiedzka K."/>
            <person name="Martijn J."/>
            <person name="Lind A.E."/>
            <person name="van Eijk R."/>
            <person name="Schleper C."/>
            <person name="Guy L."/>
            <person name="Ettema T.J."/>
        </authorList>
    </citation>
    <scope>NUCLEOTIDE SEQUENCE</scope>
</reference>
<accession>A0A0F9CQ46</accession>
<dbReference type="AlphaFoldDB" id="A0A0F9CQ46"/>
<evidence type="ECO:0000313" key="1">
    <source>
        <dbReference type="EMBL" id="KKL07781.1"/>
    </source>
</evidence>
<name>A0A0F9CQ46_9ZZZZ</name>
<gene>
    <name evidence="1" type="ORF">LCGC14_2582570</name>
</gene>
<feature type="non-terminal residue" evidence="1">
    <location>
        <position position="61"/>
    </location>
</feature>
<dbReference type="EMBL" id="LAZR01043148">
    <property type="protein sequence ID" value="KKL07781.1"/>
    <property type="molecule type" value="Genomic_DNA"/>
</dbReference>
<organism evidence="1">
    <name type="scientific">marine sediment metagenome</name>
    <dbReference type="NCBI Taxonomy" id="412755"/>
    <lineage>
        <taxon>unclassified sequences</taxon>
        <taxon>metagenomes</taxon>
        <taxon>ecological metagenomes</taxon>
    </lineage>
</organism>
<sequence length="61" mass="6611">MRKLVLLVILTVSGSVFGAQTQLLFENSDFEKGSLLNWEADDAAFEVQPIKGDNTAVRGLG</sequence>
<proteinExistence type="predicted"/>